<gene>
    <name evidence="9" type="primary">pSLA2-M.99</name>
</gene>
<dbReference type="Gene3D" id="3.100.10.20">
    <property type="entry name" value="CRISPR-associated endonuclease Cas1, N-terminal domain"/>
    <property type="match status" value="1"/>
</dbReference>
<name>F2Z8W3_STRRO</name>
<feature type="compositionally biased region" description="Pro residues" evidence="8">
    <location>
        <begin position="90"/>
        <end position="106"/>
    </location>
</feature>
<dbReference type="InterPro" id="IPR050646">
    <property type="entry name" value="Cas1"/>
</dbReference>
<dbReference type="GO" id="GO:0043571">
    <property type="term" value="P:maintenance of CRISPR repeat elements"/>
    <property type="evidence" value="ECO:0007669"/>
    <property type="project" value="InterPro"/>
</dbReference>
<dbReference type="GO" id="GO:0016787">
    <property type="term" value="F:hydrolase activity"/>
    <property type="evidence" value="ECO:0007669"/>
    <property type="project" value="UniProtKB-KW"/>
</dbReference>
<reference evidence="9" key="2">
    <citation type="journal article" date="2011" name="Biosci. Biotechnol. Biochem.">
        <title>pSLA2-M of Streptomyces rochei is a composite linear plasmid characterized by self-defense genes and homology with pSLA2-L.</title>
        <authorList>
            <person name="Yang Y."/>
            <person name="Kurokawa T."/>
            <person name="Takahama Y."/>
            <person name="Nindita Y."/>
            <person name="Mochizuki S."/>
            <person name="Arakawa K."/>
            <person name="Endo S."/>
            <person name="Kinashi H."/>
        </authorList>
    </citation>
    <scope>NUCLEOTIDE SEQUENCE</scope>
    <source>
        <strain evidence="9">7434AN4</strain>
        <plasmid evidence="9">pSLA2-M</plasmid>
    </source>
</reference>
<keyword evidence="6" id="KW-0051">Antiviral defense</keyword>
<dbReference type="GO" id="GO:0003676">
    <property type="term" value="F:nucleic acid binding"/>
    <property type="evidence" value="ECO:0007669"/>
    <property type="project" value="InterPro"/>
</dbReference>
<evidence type="ECO:0000256" key="8">
    <source>
        <dbReference type="SAM" id="MobiDB-lite"/>
    </source>
</evidence>
<feature type="region of interest" description="Disordered" evidence="8">
    <location>
        <begin position="80"/>
        <end position="145"/>
    </location>
</feature>
<evidence type="ECO:0000256" key="7">
    <source>
        <dbReference type="ARBA" id="ARBA00038592"/>
    </source>
</evidence>
<evidence type="ECO:0000256" key="5">
    <source>
        <dbReference type="ARBA" id="ARBA00022842"/>
    </source>
</evidence>
<dbReference type="GO" id="GO:0004519">
    <property type="term" value="F:endonuclease activity"/>
    <property type="evidence" value="ECO:0007669"/>
    <property type="project" value="UniProtKB-KW"/>
</dbReference>
<dbReference type="PANTHER" id="PTHR34353">
    <property type="entry name" value="CRISPR-ASSOCIATED ENDONUCLEASE CAS1 1"/>
    <property type="match status" value="1"/>
</dbReference>
<keyword evidence="9" id="KW-0614">Plasmid</keyword>
<dbReference type="AlphaFoldDB" id="F2Z8W3"/>
<comment type="subunit">
    <text evidence="7">Homodimer, forms a heterotetramer with a Cas2 homodimer.</text>
</comment>
<reference evidence="9" key="1">
    <citation type="journal article" date="1994" name="J. Antibiot.">
        <title>Isolation and characterization of linear plasmids from lankacidin-producing Streptomyces species.</title>
        <authorList>
            <person name="Kinashi H."/>
            <person name="Mori E."/>
            <person name="Hatani A."/>
            <person name="Nimi O."/>
        </authorList>
    </citation>
    <scope>NUCLEOTIDE SEQUENCE</scope>
    <source>
        <strain evidence="9">7434AN4</strain>
        <plasmid evidence="9">pSLA2-M</plasmid>
    </source>
</reference>
<evidence type="ECO:0000256" key="3">
    <source>
        <dbReference type="ARBA" id="ARBA00022759"/>
    </source>
</evidence>
<dbReference type="GO" id="GO:0051607">
    <property type="term" value="P:defense response to virus"/>
    <property type="evidence" value="ECO:0007669"/>
    <property type="project" value="UniProtKB-KW"/>
</dbReference>
<evidence type="ECO:0000256" key="6">
    <source>
        <dbReference type="ARBA" id="ARBA00023118"/>
    </source>
</evidence>
<keyword evidence="1" id="KW-0540">Nuclease</keyword>
<proteinExistence type="predicted"/>
<keyword evidence="4" id="KW-0378">Hydrolase</keyword>
<evidence type="ECO:0000256" key="1">
    <source>
        <dbReference type="ARBA" id="ARBA00022722"/>
    </source>
</evidence>
<dbReference type="PANTHER" id="PTHR34353:SF2">
    <property type="entry name" value="CRISPR-ASSOCIATED ENDONUCLEASE CAS1 1"/>
    <property type="match status" value="1"/>
</dbReference>
<sequence length="145" mass="16632">MTTELLNTLYVQTQGADLRLEQDSLRVHLPETPGRKILPLRRIDAIVLYGHVNLSTELITRCAQDRRPVTWMTRGGRYLARLDGARPGQRAPPPCPAPAPRRPGGPPRHRQEHGRRKDPQQPLDPPPRRPRRPTRRPGPDPNRRR</sequence>
<dbReference type="InterPro" id="IPR042211">
    <property type="entry name" value="CRISPR-assoc_Cas1_N"/>
</dbReference>
<evidence type="ECO:0000313" key="9">
    <source>
        <dbReference type="EMBL" id="BAK19893.1"/>
    </source>
</evidence>
<accession>F2Z8W3</accession>
<protein>
    <submittedName>
        <fullName evidence="9">Putative CRISPR-associated Cas1 family protein</fullName>
    </submittedName>
</protein>
<keyword evidence="3" id="KW-0255">Endonuclease</keyword>
<dbReference type="Pfam" id="PF01867">
    <property type="entry name" value="Cas_Cas1"/>
    <property type="match status" value="1"/>
</dbReference>
<keyword evidence="5" id="KW-0460">Magnesium</keyword>
<geneLocation type="plasmid" evidence="9">
    <name>pSLA2-M</name>
</geneLocation>
<evidence type="ECO:0000256" key="2">
    <source>
        <dbReference type="ARBA" id="ARBA00022723"/>
    </source>
</evidence>
<dbReference type="GO" id="GO:0046872">
    <property type="term" value="F:metal ion binding"/>
    <property type="evidence" value="ECO:0007669"/>
    <property type="project" value="UniProtKB-KW"/>
</dbReference>
<feature type="compositionally biased region" description="Basic residues" evidence="8">
    <location>
        <begin position="107"/>
        <end position="116"/>
    </location>
</feature>
<evidence type="ECO:0000256" key="4">
    <source>
        <dbReference type="ARBA" id="ARBA00022801"/>
    </source>
</evidence>
<dbReference type="EMBL" id="AB597522">
    <property type="protein sequence ID" value="BAK19893.1"/>
    <property type="molecule type" value="Genomic_DNA"/>
</dbReference>
<dbReference type="InterPro" id="IPR002729">
    <property type="entry name" value="CRISPR-assoc_Cas1"/>
</dbReference>
<keyword evidence="2" id="KW-0479">Metal-binding</keyword>
<organism evidence="9">
    <name type="scientific">Streptomyces rochei</name>
    <name type="common">Streptomyces parvullus</name>
    <dbReference type="NCBI Taxonomy" id="1928"/>
    <lineage>
        <taxon>Bacteria</taxon>
        <taxon>Bacillati</taxon>
        <taxon>Actinomycetota</taxon>
        <taxon>Actinomycetes</taxon>
        <taxon>Kitasatosporales</taxon>
        <taxon>Streptomycetaceae</taxon>
        <taxon>Streptomyces</taxon>
        <taxon>Streptomyces rochei group</taxon>
    </lineage>
</organism>